<dbReference type="EMBL" id="JAPQKS010000002">
    <property type="protein sequence ID" value="KAJ5246241.1"/>
    <property type="molecule type" value="Genomic_DNA"/>
</dbReference>
<sequence length="80" mass="8895">MPRKSVSDAVTRTVKAKKPLNQRLYKTPEAAAQARAASAAHIAEKERRHLSNKAQGDLSLRKQIFLFVPLPYLHVLPAHG</sequence>
<proteinExistence type="predicted"/>
<dbReference type="GeneID" id="83197824"/>
<accession>A0A9W9PG85</accession>
<comment type="caution">
    <text evidence="1">The sequence shown here is derived from an EMBL/GenBank/DDBJ whole genome shotgun (WGS) entry which is preliminary data.</text>
</comment>
<evidence type="ECO:0000313" key="1">
    <source>
        <dbReference type="EMBL" id="KAJ5246241.1"/>
    </source>
</evidence>
<gene>
    <name evidence="1" type="ORF">N7468_001224</name>
</gene>
<dbReference type="Proteomes" id="UP001150941">
    <property type="component" value="Unassembled WGS sequence"/>
</dbReference>
<name>A0A9W9PG85_9EURO</name>
<reference evidence="1" key="1">
    <citation type="submission" date="2022-11" db="EMBL/GenBank/DDBJ databases">
        <authorList>
            <person name="Petersen C."/>
        </authorList>
    </citation>
    <scope>NUCLEOTIDE SEQUENCE</scope>
    <source>
        <strain evidence="1">IBT 19713</strain>
    </source>
</reference>
<reference evidence="1" key="2">
    <citation type="journal article" date="2023" name="IMA Fungus">
        <title>Comparative genomic study of the Penicillium genus elucidates a diverse pangenome and 15 lateral gene transfer events.</title>
        <authorList>
            <person name="Petersen C."/>
            <person name="Sorensen T."/>
            <person name="Nielsen M.R."/>
            <person name="Sondergaard T.E."/>
            <person name="Sorensen J.L."/>
            <person name="Fitzpatrick D.A."/>
            <person name="Frisvad J.C."/>
            <person name="Nielsen K.L."/>
        </authorList>
    </citation>
    <scope>NUCLEOTIDE SEQUENCE</scope>
    <source>
        <strain evidence="1">IBT 19713</strain>
    </source>
</reference>
<dbReference type="AlphaFoldDB" id="A0A9W9PG85"/>
<protein>
    <submittedName>
        <fullName evidence="1">Uncharacterized protein</fullName>
    </submittedName>
</protein>
<evidence type="ECO:0000313" key="2">
    <source>
        <dbReference type="Proteomes" id="UP001150941"/>
    </source>
</evidence>
<organism evidence="1 2">
    <name type="scientific">Penicillium chermesinum</name>
    <dbReference type="NCBI Taxonomy" id="63820"/>
    <lineage>
        <taxon>Eukaryota</taxon>
        <taxon>Fungi</taxon>
        <taxon>Dikarya</taxon>
        <taxon>Ascomycota</taxon>
        <taxon>Pezizomycotina</taxon>
        <taxon>Eurotiomycetes</taxon>
        <taxon>Eurotiomycetidae</taxon>
        <taxon>Eurotiales</taxon>
        <taxon>Aspergillaceae</taxon>
        <taxon>Penicillium</taxon>
    </lineage>
</organism>
<keyword evidence="2" id="KW-1185">Reference proteome</keyword>
<dbReference type="RefSeq" id="XP_058333662.1">
    <property type="nucleotide sequence ID" value="XM_058470521.1"/>
</dbReference>